<proteinExistence type="predicted"/>
<dbReference type="EMBL" id="LGUG01000004">
    <property type="protein sequence ID" value="KON98045.1"/>
    <property type="molecule type" value="Genomic_DNA"/>
</dbReference>
<organism evidence="2 4">
    <name type="scientific">Aneurinibacillus migulanus</name>
    <name type="common">Bacillus migulanus</name>
    <dbReference type="NCBI Taxonomy" id="47500"/>
    <lineage>
        <taxon>Bacteria</taxon>
        <taxon>Bacillati</taxon>
        <taxon>Bacillota</taxon>
        <taxon>Bacilli</taxon>
        <taxon>Bacillales</taxon>
        <taxon>Paenibacillaceae</taxon>
        <taxon>Aneurinibacillus group</taxon>
        <taxon>Aneurinibacillus</taxon>
    </lineage>
</organism>
<dbReference type="PATRIC" id="fig|47500.8.peg.3352"/>
<dbReference type="RefSeq" id="WP_043067975.1">
    <property type="nucleotide sequence ID" value="NZ_BJOA01000229.1"/>
</dbReference>
<dbReference type="InterPro" id="IPR029491">
    <property type="entry name" value="Helicase_HTH"/>
</dbReference>
<dbReference type="Proteomes" id="UP000182836">
    <property type="component" value="Unassembled WGS sequence"/>
</dbReference>
<evidence type="ECO:0000259" key="1">
    <source>
        <dbReference type="Pfam" id="PF14493"/>
    </source>
</evidence>
<dbReference type="STRING" id="47500.AF333_24020"/>
<protein>
    <submittedName>
        <fullName evidence="3">Uncharacterized protein YpbB</fullName>
    </submittedName>
</protein>
<reference evidence="3 5" key="2">
    <citation type="submission" date="2016-10" db="EMBL/GenBank/DDBJ databases">
        <authorList>
            <person name="de Groot N.N."/>
        </authorList>
    </citation>
    <scope>NUCLEOTIDE SEQUENCE [LARGE SCALE GENOMIC DNA]</scope>
    <source>
        <strain evidence="3 5">DSM 2895</strain>
    </source>
</reference>
<name>A0A0D1UXV5_ANEMI</name>
<dbReference type="AlphaFoldDB" id="A0A0D1UXV5"/>
<keyword evidence="4" id="KW-1185">Reference proteome</keyword>
<evidence type="ECO:0000313" key="5">
    <source>
        <dbReference type="Proteomes" id="UP000182836"/>
    </source>
</evidence>
<dbReference type="Gene3D" id="1.10.10.1390">
    <property type="entry name" value="ATP-dependent DNA helicase RecQ"/>
    <property type="match status" value="1"/>
</dbReference>
<sequence length="358" mass="40925">MNVQFEEGLFLIAAARFHGERTPQAIVHLLRGRKNNQVIADAALFGTSMLYGVMQSISADDVRNRLDTLIERGWIEVHPGVKEQVCCSLVGEEELKKREKAFRYEACLNAVTSVHEKVRAVRFWKKLSLFVQTASHLAEGETLFYPVVEQRELQQEVKKVLLENSDRRMLVSQVKREITRWMEECNEEERQLILRRLSGKVRAGLTYRQLADTLHTAEGAAALHIIRLAAEQLARMESSSYPLLMKLADRRTGEAGLTRTAQQTRLLLNKGYSFEEIVHRRGLKPGTIEDHLVEIAIADPDFDIRKFVSQEKMKRIQAVMSEKGLKKIREIRLEVGDEYSFLEIRLASVRALQGGGRS</sequence>
<evidence type="ECO:0000313" key="3">
    <source>
        <dbReference type="EMBL" id="SDI02413.1"/>
    </source>
</evidence>
<dbReference type="Pfam" id="PF14493">
    <property type="entry name" value="HTH_40"/>
    <property type="match status" value="1"/>
</dbReference>
<feature type="domain" description="Helicase Helix-turn-helix" evidence="1">
    <location>
        <begin position="260"/>
        <end position="347"/>
    </location>
</feature>
<dbReference type="EMBL" id="FNED01000001">
    <property type="protein sequence ID" value="SDI02413.1"/>
    <property type="molecule type" value="Genomic_DNA"/>
</dbReference>
<reference evidence="2 4" key="1">
    <citation type="submission" date="2015-07" db="EMBL/GenBank/DDBJ databases">
        <title>Fjat-14205 dsm 2895.</title>
        <authorList>
            <person name="Liu B."/>
            <person name="Wang J."/>
            <person name="Zhu Y."/>
            <person name="Liu G."/>
            <person name="Chen Q."/>
            <person name="Chen Z."/>
            <person name="Lan J."/>
            <person name="Che J."/>
            <person name="Ge C."/>
            <person name="Shi H."/>
            <person name="Pan Z."/>
            <person name="Liu X."/>
        </authorList>
    </citation>
    <scope>NUCLEOTIDE SEQUENCE [LARGE SCALE GENOMIC DNA]</scope>
    <source>
        <strain evidence="2 4">DSM 2895</strain>
    </source>
</reference>
<dbReference type="Proteomes" id="UP000037269">
    <property type="component" value="Unassembled WGS sequence"/>
</dbReference>
<accession>A0A0D1UXV5</accession>
<evidence type="ECO:0000313" key="4">
    <source>
        <dbReference type="Proteomes" id="UP000037269"/>
    </source>
</evidence>
<evidence type="ECO:0000313" key="2">
    <source>
        <dbReference type="EMBL" id="KON98045.1"/>
    </source>
</evidence>
<gene>
    <name evidence="2" type="ORF">AF333_24020</name>
    <name evidence="3" type="ORF">SAMN04487909_101278</name>
</gene>
<dbReference type="OrthoDB" id="2354672at2"/>
<dbReference type="GeneID" id="42308191"/>